<sequence>MNNEKNNRIKQLEDKFEQAKKEPWAKKLRIGTGVLWNLFILLIIFAVIGAVFASSVGAGYFASLVAKEPLRTKEELRDQVFNYEETSEMYFADSVYLGKINSDIERRQITLDKVSQYALDAVLATEDEYFEEHKGIVPKAIFRGVFQDVTNSDSQTGGSTLTQQLVKNQILTNEVSYERKAKEILLAMRLEHFMTKDEILEAYLNIIPYGRDVSGQNIAGIETAARGIFGIKAAELSLPQAAYIAGIPQAPYTYTPFYSKNQGIKEREKLMHGVNRMKTVLFRMRDAGYITDAEWKEAKAYDVTKDFRQPSRRATERYPYVTQEIQNRTIEILAKVLAEKDGIDADRFEGDSKIKEKYEIMADRSMRTDGYRIFSTINKELYDKMNEVADSFQYYGYTYTSETVDEESGKTITKENPVQVGATMIENHTGKVLSFVGGRDYELEALNHSSQAFRQSGSSIKPLLVYAPAIEYGVIGAGSPLVDVKFNWAGWKPGNYFDRELGVLSARESLARSQNLSTGRLYNQIFDRKPIEFLKKMNFSKVTDDDAQIPAASLGGTKHGVTVEENTNAFATFANGGQFIESYMIERIEDMKGKVVFEHKAEPVEVFSPETSYIITDMMRDVLKGNGTAARLPGLMNFRPDLAAKTGTSQKYGDAWLVGYNPNVSLGVWMGYKNQNTPLYHGYNSGQMHPSERTARLYGQLMNTANTVIPETIKARDTFKRPNGVVTRSFCGISGLAPSKACSAAGLVRSDLFNSKKMVPTKVDDSIVSSSAVRVNGKLYQALASTPREFVTSGGIGVTTEYGKRMLGRLGGDASKLLAGRGAYSNSVAGSTFPADNVPPAAVSAGQNGSVLTWTGSSSNDVIGYYIYQNGARIGTVRDGASRSYKVGYGSYYVRAVDITGLLSGPSNTVTTAAPKAEPKPDTNSGTKPGTTTPETKPDAKPDTESESKPETKPEATPEPKPETKPEVTPEPKPDATPAAKE</sequence>
<feature type="compositionally biased region" description="Low complexity" evidence="16">
    <location>
        <begin position="926"/>
        <end position="935"/>
    </location>
</feature>
<evidence type="ECO:0000259" key="18">
    <source>
        <dbReference type="Pfam" id="PF00905"/>
    </source>
</evidence>
<proteinExistence type="predicted"/>
<dbReference type="SUPFAM" id="SSF53955">
    <property type="entry name" value="Lysozyme-like"/>
    <property type="match status" value="1"/>
</dbReference>
<evidence type="ECO:0000256" key="14">
    <source>
        <dbReference type="ARBA" id="ARBA00034000"/>
    </source>
</evidence>
<evidence type="ECO:0000256" key="3">
    <source>
        <dbReference type="ARBA" id="ARBA00022670"/>
    </source>
</evidence>
<dbReference type="Pfam" id="PF00905">
    <property type="entry name" value="Transpeptidase"/>
    <property type="match status" value="1"/>
</dbReference>
<keyword evidence="1" id="KW-1003">Cell membrane</keyword>
<keyword evidence="10 17" id="KW-1133">Transmembrane helix</keyword>
<evidence type="ECO:0000256" key="15">
    <source>
        <dbReference type="ARBA" id="ARBA00049902"/>
    </source>
</evidence>
<evidence type="ECO:0000256" key="1">
    <source>
        <dbReference type="ARBA" id="ARBA00022475"/>
    </source>
</evidence>
<feature type="compositionally biased region" description="Basic and acidic residues" evidence="16">
    <location>
        <begin position="936"/>
        <end position="982"/>
    </location>
</feature>
<accession>A0ABN4YSB6</accession>
<evidence type="ECO:0000256" key="17">
    <source>
        <dbReference type="SAM" id="Phobius"/>
    </source>
</evidence>
<evidence type="ECO:0000256" key="6">
    <source>
        <dbReference type="ARBA" id="ARBA00022692"/>
    </source>
</evidence>
<dbReference type="SUPFAM" id="SSF56601">
    <property type="entry name" value="beta-lactamase/transpeptidase-like"/>
    <property type="match status" value="1"/>
</dbReference>
<dbReference type="Gene3D" id="3.40.710.10">
    <property type="entry name" value="DD-peptidase/beta-lactamase superfamily"/>
    <property type="match status" value="1"/>
</dbReference>
<dbReference type="InterPro" id="IPR050396">
    <property type="entry name" value="Glycosyltr_51/Transpeptidase"/>
</dbReference>
<dbReference type="RefSeq" id="WP_029052849.1">
    <property type="nucleotide sequence ID" value="NZ_CP015108.1"/>
</dbReference>
<keyword evidence="11 17" id="KW-0472">Membrane</keyword>
<evidence type="ECO:0000256" key="16">
    <source>
        <dbReference type="SAM" id="MobiDB-lite"/>
    </source>
</evidence>
<keyword evidence="4" id="KW-0328">Glycosyltransferase</keyword>
<evidence type="ECO:0000256" key="13">
    <source>
        <dbReference type="ARBA" id="ARBA00023316"/>
    </source>
</evidence>
<evidence type="ECO:0000313" key="21">
    <source>
        <dbReference type="Proteomes" id="UP000192486"/>
    </source>
</evidence>
<name>A0ABN4YSB6_SPOUR</name>
<dbReference type="EMBL" id="CP015108">
    <property type="protein sequence ID" value="ARF13291.1"/>
    <property type="molecule type" value="Genomic_DNA"/>
</dbReference>
<gene>
    <name evidence="20" type="ORF">SporoS204_03305</name>
</gene>
<keyword evidence="12" id="KW-0511">Multifunctional enzyme</keyword>
<evidence type="ECO:0000256" key="2">
    <source>
        <dbReference type="ARBA" id="ARBA00022645"/>
    </source>
</evidence>
<comment type="catalytic activity">
    <reaction evidence="15">
        <text>[GlcNAc-(1-&gt;4)-Mur2Ac(oyl-L-Ala-gamma-D-Glu-L-Lys-D-Ala-D-Ala)](n)-di-trans,octa-cis-undecaprenyl diphosphate + beta-D-GlcNAc-(1-&gt;4)-Mur2Ac(oyl-L-Ala-gamma-D-Glu-L-Lys-D-Ala-D-Ala)-di-trans,octa-cis-undecaprenyl diphosphate = [GlcNAc-(1-&gt;4)-Mur2Ac(oyl-L-Ala-gamma-D-Glu-L-Lys-D-Ala-D-Ala)](n+1)-di-trans,octa-cis-undecaprenyl diphosphate + di-trans,octa-cis-undecaprenyl diphosphate + H(+)</text>
        <dbReference type="Rhea" id="RHEA:23708"/>
        <dbReference type="Rhea" id="RHEA-COMP:9602"/>
        <dbReference type="Rhea" id="RHEA-COMP:9603"/>
        <dbReference type="ChEBI" id="CHEBI:15378"/>
        <dbReference type="ChEBI" id="CHEBI:58405"/>
        <dbReference type="ChEBI" id="CHEBI:60033"/>
        <dbReference type="ChEBI" id="CHEBI:78435"/>
        <dbReference type="EC" id="2.4.99.28"/>
    </reaction>
</comment>
<evidence type="ECO:0000313" key="20">
    <source>
        <dbReference type="EMBL" id="ARF13291.1"/>
    </source>
</evidence>
<keyword evidence="13" id="KW-0961">Cell wall biogenesis/degradation</keyword>
<evidence type="ECO:0000256" key="7">
    <source>
        <dbReference type="ARBA" id="ARBA00022801"/>
    </source>
</evidence>
<keyword evidence="5" id="KW-0808">Transferase</keyword>
<evidence type="ECO:0000256" key="10">
    <source>
        <dbReference type="ARBA" id="ARBA00022989"/>
    </source>
</evidence>
<dbReference type="InterPro" id="IPR012338">
    <property type="entry name" value="Beta-lactam/transpept-like"/>
</dbReference>
<keyword evidence="6 17" id="KW-0812">Transmembrane</keyword>
<feature type="region of interest" description="Disordered" evidence="16">
    <location>
        <begin position="903"/>
        <end position="982"/>
    </location>
</feature>
<comment type="catalytic activity">
    <reaction evidence="14">
        <text>Preferential cleavage: (Ac)2-L-Lys-D-Ala-|-D-Ala. Also transpeptidation of peptidyl-alanyl moieties that are N-acyl substituents of D-alanine.</text>
        <dbReference type="EC" id="3.4.16.4"/>
    </reaction>
</comment>
<feature type="domain" description="Penicillin-binding protein transpeptidase" evidence="18">
    <location>
        <begin position="421"/>
        <end position="679"/>
    </location>
</feature>
<dbReference type="InterPro" id="IPR013783">
    <property type="entry name" value="Ig-like_fold"/>
</dbReference>
<keyword evidence="3" id="KW-0645">Protease</keyword>
<keyword evidence="8" id="KW-0133">Cell shape</keyword>
<evidence type="ECO:0000256" key="8">
    <source>
        <dbReference type="ARBA" id="ARBA00022960"/>
    </source>
</evidence>
<dbReference type="InterPro" id="IPR001460">
    <property type="entry name" value="PCN-bd_Tpept"/>
</dbReference>
<evidence type="ECO:0000259" key="19">
    <source>
        <dbReference type="Pfam" id="PF00912"/>
    </source>
</evidence>
<dbReference type="InterPro" id="IPR023346">
    <property type="entry name" value="Lysozyme-like_dom_sf"/>
</dbReference>
<keyword evidence="2" id="KW-0121">Carboxypeptidase</keyword>
<reference evidence="20 21" key="1">
    <citation type="submission" date="2016-04" db="EMBL/GenBank/DDBJ databases">
        <title>Comparative Genomics and Epigenetics of Sporosarcina ureae.</title>
        <authorList>
            <person name="Oliver A.S."/>
            <person name="Cooper K.K."/>
        </authorList>
    </citation>
    <scope>NUCLEOTIDE SEQUENCE [LARGE SCALE GENOMIC DNA]</scope>
    <source>
        <strain evidence="20 21">S204</strain>
    </source>
</reference>
<evidence type="ECO:0000256" key="4">
    <source>
        <dbReference type="ARBA" id="ARBA00022676"/>
    </source>
</evidence>
<keyword evidence="21" id="KW-1185">Reference proteome</keyword>
<evidence type="ECO:0000256" key="9">
    <source>
        <dbReference type="ARBA" id="ARBA00022984"/>
    </source>
</evidence>
<evidence type="ECO:0000256" key="12">
    <source>
        <dbReference type="ARBA" id="ARBA00023268"/>
    </source>
</evidence>
<organism evidence="20 21">
    <name type="scientific">Sporosarcina ureae</name>
    <dbReference type="NCBI Taxonomy" id="1571"/>
    <lineage>
        <taxon>Bacteria</taxon>
        <taxon>Bacillati</taxon>
        <taxon>Bacillota</taxon>
        <taxon>Bacilli</taxon>
        <taxon>Bacillales</taxon>
        <taxon>Caryophanaceae</taxon>
        <taxon>Sporosarcina</taxon>
    </lineage>
</organism>
<dbReference type="Pfam" id="PF00912">
    <property type="entry name" value="Transgly"/>
    <property type="match status" value="1"/>
</dbReference>
<dbReference type="Gene3D" id="3.90.1310.40">
    <property type="match status" value="1"/>
</dbReference>
<feature type="domain" description="Glycosyl transferase family 51" evidence="19">
    <location>
        <begin position="97"/>
        <end position="270"/>
    </location>
</feature>
<dbReference type="PANTHER" id="PTHR32282:SF32">
    <property type="entry name" value="PENICILLIN-BINDING PROTEIN 2A"/>
    <property type="match status" value="1"/>
</dbReference>
<feature type="transmembrane region" description="Helical" evidence="17">
    <location>
        <begin position="34"/>
        <end position="62"/>
    </location>
</feature>
<dbReference type="PANTHER" id="PTHR32282">
    <property type="entry name" value="BINDING PROTEIN TRANSPEPTIDASE, PUTATIVE-RELATED"/>
    <property type="match status" value="1"/>
</dbReference>
<evidence type="ECO:0000256" key="11">
    <source>
        <dbReference type="ARBA" id="ARBA00023136"/>
    </source>
</evidence>
<protein>
    <submittedName>
        <fullName evidence="20">Peptidoglycan glycosyltransferase</fullName>
    </submittedName>
</protein>
<dbReference type="Gene3D" id="2.60.40.10">
    <property type="entry name" value="Immunoglobulins"/>
    <property type="match status" value="1"/>
</dbReference>
<dbReference type="InterPro" id="IPR001264">
    <property type="entry name" value="Glyco_trans_51"/>
</dbReference>
<keyword evidence="7" id="KW-0378">Hydrolase</keyword>
<keyword evidence="9" id="KW-0573">Peptidoglycan synthesis</keyword>
<dbReference type="Proteomes" id="UP000192486">
    <property type="component" value="Chromosome"/>
</dbReference>
<dbReference type="InterPro" id="IPR036950">
    <property type="entry name" value="PBP_transglycosylase"/>
</dbReference>
<evidence type="ECO:0000256" key="5">
    <source>
        <dbReference type="ARBA" id="ARBA00022679"/>
    </source>
</evidence>
<dbReference type="Gene3D" id="1.10.3810.10">
    <property type="entry name" value="Biosynthetic peptidoglycan transglycosylase-like"/>
    <property type="match status" value="1"/>
</dbReference>